<evidence type="ECO:0000259" key="2">
    <source>
        <dbReference type="Pfam" id="PF09994"/>
    </source>
</evidence>
<feature type="domain" description="T6SS Phospholipase effector Tle1-like catalytic" evidence="2">
    <location>
        <begin position="231"/>
        <end position="336"/>
    </location>
</feature>
<protein>
    <recommendedName>
        <fullName evidence="2">T6SS Phospholipase effector Tle1-like catalytic domain-containing protein</fullName>
    </recommendedName>
</protein>
<dbReference type="RefSeq" id="WP_004375739.1">
    <property type="nucleotide sequence ID" value="NZ_GG703891.1"/>
</dbReference>
<accession>D1QW55</accession>
<evidence type="ECO:0000313" key="4">
    <source>
        <dbReference type="Proteomes" id="UP000004079"/>
    </source>
</evidence>
<dbReference type="PANTHER" id="PTHR33840">
    <property type="match status" value="1"/>
</dbReference>
<dbReference type="AlphaFoldDB" id="D1QW55"/>
<reference evidence="3 4" key="1">
    <citation type="submission" date="2009-11" db="EMBL/GenBank/DDBJ databases">
        <authorList>
            <person name="Weinstock G."/>
            <person name="Sodergren E."/>
            <person name="Clifton S."/>
            <person name="Fulton L."/>
            <person name="Fulton B."/>
            <person name="Courtney L."/>
            <person name="Fronick C."/>
            <person name="Harrison M."/>
            <person name="Strong C."/>
            <person name="Farmer C."/>
            <person name="Delahaunty K."/>
            <person name="Markovic C."/>
            <person name="Hall O."/>
            <person name="Minx P."/>
            <person name="Tomlinson C."/>
            <person name="Mitreva M."/>
            <person name="Nelson J."/>
            <person name="Hou S."/>
            <person name="Wollam A."/>
            <person name="Pepin K.H."/>
            <person name="Johnson M."/>
            <person name="Bhonagiri V."/>
            <person name="Nash W.E."/>
            <person name="Warren W."/>
            <person name="Chinwalla A."/>
            <person name="Mardis E.R."/>
            <person name="Wilson R.K."/>
        </authorList>
    </citation>
    <scope>NUCLEOTIDE SEQUENCE [LARGE SCALE GENOMIC DNA]</scope>
    <source>
        <strain evidence="3 4">F0302</strain>
    </source>
</reference>
<dbReference type="Pfam" id="PF09994">
    <property type="entry name" value="T6SS_Tle1-like_cat"/>
    <property type="match status" value="1"/>
</dbReference>
<comment type="caution">
    <text evidence="3">The sequence shown here is derived from an EMBL/GenBank/DDBJ whole genome shotgun (WGS) entry which is preliminary data.</text>
</comment>
<proteinExistence type="predicted"/>
<dbReference type="Proteomes" id="UP000004079">
    <property type="component" value="Unassembled WGS sequence"/>
</dbReference>
<feature type="region of interest" description="Disordered" evidence="1">
    <location>
        <begin position="112"/>
        <end position="133"/>
    </location>
</feature>
<dbReference type="PANTHER" id="PTHR33840:SF1">
    <property type="entry name" value="TLE1 PHOSPHOLIPASE DOMAIN-CONTAINING PROTEIN"/>
    <property type="match status" value="1"/>
</dbReference>
<evidence type="ECO:0000256" key="1">
    <source>
        <dbReference type="SAM" id="MobiDB-lite"/>
    </source>
</evidence>
<organism evidence="3 4">
    <name type="scientific">Segatella oris F0302</name>
    <dbReference type="NCBI Taxonomy" id="649760"/>
    <lineage>
        <taxon>Bacteria</taxon>
        <taxon>Pseudomonadati</taxon>
        <taxon>Bacteroidota</taxon>
        <taxon>Bacteroidia</taxon>
        <taxon>Bacteroidales</taxon>
        <taxon>Prevotellaceae</taxon>
        <taxon>Segatella</taxon>
    </lineage>
</organism>
<sequence length="461" mass="52025">MGKYSNSICGNESNDSLSISEITDITIIAGVFFDGTNNNKYNVDFWENGPNIHPSDKEGYEKYRKLKDDTDAEHYASYKDSIKTNIAELWYMYDTAKMPNCIKVYVEGPGTESPIESKSVKPYSDEDGMVSSGEDDSLRGYTLGSGDTGVNAKIERGCQLLVDEVLKKMRGIQGDQLRLNLILDVFGFSRGATAARSFVHRLLKRFIYQSVTEDKKVTLEEQFDRIYALGTISHITTGVRFLGLFDTVSSYNKQSMISPSTITLLWSTSPFENDVEELQLTIPPYVGSVVQLVAADEYRECFGLTNIASAETARGEEIILPGAHSDIGGGYKRYEEEYIYMSDGVFRDVNEHETGKRQCRGYLSLQELMDGRWLPFDWLAPQKSLDRYGKSVITYNKKRLVYNTYAKIPLYIMGRKAASTKVTWIYPTSAHKVASKGILWKNRVFEVTTSLDSESLIDLKN</sequence>
<dbReference type="EMBL" id="ACUZ02000062">
    <property type="protein sequence ID" value="EFB30454.1"/>
    <property type="molecule type" value="Genomic_DNA"/>
</dbReference>
<dbReference type="HOGENOM" id="CLU_008342_2_0_10"/>
<dbReference type="InterPro" id="IPR018712">
    <property type="entry name" value="Tle1-like_cat"/>
</dbReference>
<name>D1QW55_9BACT</name>
<evidence type="ECO:0000313" key="3">
    <source>
        <dbReference type="EMBL" id="EFB30454.1"/>
    </source>
</evidence>
<dbReference type="STRING" id="649760.HMPREF0971_03250"/>
<gene>
    <name evidence="3" type="ORF">HMPREF0971_03250</name>
</gene>